<proteinExistence type="predicted"/>
<protein>
    <submittedName>
        <fullName evidence="3">Endonuclease</fullName>
    </submittedName>
</protein>
<evidence type="ECO:0000259" key="2">
    <source>
        <dbReference type="Pfam" id="PF03372"/>
    </source>
</evidence>
<organism evidence="3 4">
    <name type="scientific">Bifidobacterium panos</name>
    <dbReference type="NCBI Taxonomy" id="2675321"/>
    <lineage>
        <taxon>Bacteria</taxon>
        <taxon>Bacillati</taxon>
        <taxon>Actinomycetota</taxon>
        <taxon>Actinomycetes</taxon>
        <taxon>Bifidobacteriales</taxon>
        <taxon>Bifidobacteriaceae</taxon>
        <taxon>Bifidobacterium</taxon>
    </lineage>
</organism>
<dbReference type="Pfam" id="PF03372">
    <property type="entry name" value="Exo_endo_phos"/>
    <property type="match status" value="1"/>
</dbReference>
<dbReference type="EMBL" id="JAAIIJ010000012">
    <property type="protein sequence ID" value="NMN02041.1"/>
    <property type="molecule type" value="Genomic_DNA"/>
</dbReference>
<dbReference type="InterPro" id="IPR036691">
    <property type="entry name" value="Endo/exonu/phosph_ase_sf"/>
</dbReference>
<name>A0ABX1SW14_9BIFI</name>
<gene>
    <name evidence="3" type="ORF">G1C94_0663</name>
</gene>
<dbReference type="GO" id="GO:0004519">
    <property type="term" value="F:endonuclease activity"/>
    <property type="evidence" value="ECO:0007669"/>
    <property type="project" value="UniProtKB-KW"/>
</dbReference>
<evidence type="ECO:0000313" key="3">
    <source>
        <dbReference type="EMBL" id="NMN02041.1"/>
    </source>
</evidence>
<keyword evidence="3" id="KW-0255">Endonuclease</keyword>
<dbReference type="InterPro" id="IPR005135">
    <property type="entry name" value="Endo/exonuclease/phosphatase"/>
</dbReference>
<comment type="caution">
    <text evidence="3">The sequence shown here is derived from an EMBL/GenBank/DDBJ whole genome shotgun (WGS) entry which is preliminary data.</text>
</comment>
<sequence length="333" mass="35847">MTIALMVAAVLAWCWIALSCLPAGTEAHMPMPYLIALIPLLWVPLVALGALAAWFHVWGTACCLLAAAIASVLRRAQYRKIGRETPHETQISTRETQCETASDTLRVMTLNCRYGRADAGIIMRHIRERDIDVLALQEVTDALIVRLNEAGIRDTLPHCQTGTPHEDDNGGYNALFSRIEPAATIPNVVDIPAAEVPAMTLGVGGRNLTVASAHPKSPMRGCTQWSAGIRGLSALAARARDDERDDVAVMGDLNSSIEHPSFRALLTAGLSDASLAQGAGPAPTFPSWLKWPRIELDHVLFTRGVRASDVRPLAVAGSDHLALVATLSLPHCR</sequence>
<evidence type="ECO:0000256" key="1">
    <source>
        <dbReference type="SAM" id="Phobius"/>
    </source>
</evidence>
<keyword evidence="1" id="KW-0472">Membrane</keyword>
<dbReference type="Gene3D" id="3.60.10.10">
    <property type="entry name" value="Endonuclease/exonuclease/phosphatase"/>
    <property type="match status" value="1"/>
</dbReference>
<keyword evidence="3" id="KW-0540">Nuclease</keyword>
<dbReference type="SUPFAM" id="SSF56219">
    <property type="entry name" value="DNase I-like"/>
    <property type="match status" value="1"/>
</dbReference>
<dbReference type="Proteomes" id="UP000553756">
    <property type="component" value="Unassembled WGS sequence"/>
</dbReference>
<keyword evidence="1" id="KW-0812">Transmembrane</keyword>
<evidence type="ECO:0000313" key="4">
    <source>
        <dbReference type="Proteomes" id="UP000553756"/>
    </source>
</evidence>
<feature type="domain" description="Endonuclease/exonuclease/phosphatase" evidence="2">
    <location>
        <begin position="108"/>
        <end position="320"/>
    </location>
</feature>
<feature type="transmembrane region" description="Helical" evidence="1">
    <location>
        <begin position="46"/>
        <end position="73"/>
    </location>
</feature>
<dbReference type="RefSeq" id="WP_172144718.1">
    <property type="nucleotide sequence ID" value="NZ_JAAIIJ010000012.1"/>
</dbReference>
<keyword evidence="1" id="KW-1133">Transmembrane helix</keyword>
<keyword evidence="4" id="KW-1185">Reference proteome</keyword>
<reference evidence="3 4" key="1">
    <citation type="submission" date="2020-02" db="EMBL/GenBank/DDBJ databases">
        <title>Characterization of phylogenetic diversity of novel bifidobacterial species isolated in Czech ZOOs.</title>
        <authorList>
            <person name="Lugli G.A."/>
            <person name="Vera N.B."/>
            <person name="Ventura M."/>
        </authorList>
    </citation>
    <scope>NUCLEOTIDE SEQUENCE [LARGE SCALE GENOMIC DNA]</scope>
    <source>
        <strain evidence="3 4">DSM 109963</strain>
    </source>
</reference>
<keyword evidence="3" id="KW-0378">Hydrolase</keyword>
<accession>A0ABX1SW14</accession>